<dbReference type="Gene3D" id="1.10.287.130">
    <property type="match status" value="1"/>
</dbReference>
<dbReference type="PROSITE" id="PS50110">
    <property type="entry name" value="RESPONSE_REGULATORY"/>
    <property type="match status" value="1"/>
</dbReference>
<dbReference type="SUPFAM" id="SSF52172">
    <property type="entry name" value="CheY-like"/>
    <property type="match status" value="1"/>
</dbReference>
<dbReference type="PRINTS" id="PR00344">
    <property type="entry name" value="BCTRLSENSOR"/>
</dbReference>
<dbReference type="GO" id="GO:0005886">
    <property type="term" value="C:plasma membrane"/>
    <property type="evidence" value="ECO:0007669"/>
    <property type="project" value="TreeGrafter"/>
</dbReference>
<dbReference type="InterPro" id="IPR005467">
    <property type="entry name" value="His_kinase_dom"/>
</dbReference>
<dbReference type="SMART" id="SM00388">
    <property type="entry name" value="HisKA"/>
    <property type="match status" value="1"/>
</dbReference>
<evidence type="ECO:0000313" key="11">
    <source>
        <dbReference type="Proteomes" id="UP000216147"/>
    </source>
</evidence>
<dbReference type="Pfam" id="PF00072">
    <property type="entry name" value="Response_reg"/>
    <property type="match status" value="1"/>
</dbReference>
<dbReference type="CDD" id="cd00082">
    <property type="entry name" value="HisKA"/>
    <property type="match status" value="1"/>
</dbReference>
<dbReference type="Gene3D" id="3.40.50.2300">
    <property type="match status" value="1"/>
</dbReference>
<dbReference type="SUPFAM" id="SSF55874">
    <property type="entry name" value="ATPase domain of HSP90 chaperone/DNA topoisomerase II/histidine kinase"/>
    <property type="match status" value="1"/>
</dbReference>
<reference evidence="10 11" key="1">
    <citation type="submission" date="2017-03" db="EMBL/GenBank/DDBJ databases">
        <title>Lifting the veil on microbial sulfur biogeochemistry in mining wastewaters.</title>
        <authorList>
            <person name="Kantor R.S."/>
            <person name="Colenbrander Nelson T."/>
            <person name="Marshall S."/>
            <person name="Bennett D."/>
            <person name="Apte S."/>
            <person name="Camacho D."/>
            <person name="Thomas B.C."/>
            <person name="Warren L.A."/>
            <person name="Banfield J.F."/>
        </authorList>
    </citation>
    <scope>NUCLEOTIDE SEQUENCE [LARGE SCALE GENOMIC DNA]</scope>
    <source>
        <strain evidence="10">32-68-21</strain>
    </source>
</reference>
<evidence type="ECO:0000256" key="4">
    <source>
        <dbReference type="ARBA" id="ARBA00022679"/>
    </source>
</evidence>
<evidence type="ECO:0000256" key="3">
    <source>
        <dbReference type="ARBA" id="ARBA00022553"/>
    </source>
</evidence>
<dbReference type="InterPro" id="IPR004358">
    <property type="entry name" value="Sig_transdc_His_kin-like_C"/>
</dbReference>
<keyword evidence="3 6" id="KW-0597">Phosphoprotein</keyword>
<dbReference type="PROSITE" id="PS50109">
    <property type="entry name" value="HIS_KIN"/>
    <property type="match status" value="1"/>
</dbReference>
<proteinExistence type="predicted"/>
<comment type="caution">
    <text evidence="10">The sequence shown here is derived from an EMBL/GenBank/DDBJ whole genome shotgun (WGS) entry which is preliminary data.</text>
</comment>
<evidence type="ECO:0000259" key="8">
    <source>
        <dbReference type="PROSITE" id="PS50109"/>
    </source>
</evidence>
<dbReference type="GO" id="GO:0009927">
    <property type="term" value="F:histidine phosphotransfer kinase activity"/>
    <property type="evidence" value="ECO:0007669"/>
    <property type="project" value="TreeGrafter"/>
</dbReference>
<dbReference type="CDD" id="cd17546">
    <property type="entry name" value="REC_hyHK_CKI1_RcsC-like"/>
    <property type="match status" value="1"/>
</dbReference>
<evidence type="ECO:0000313" key="10">
    <source>
        <dbReference type="EMBL" id="OYX58513.1"/>
    </source>
</evidence>
<keyword evidence="7" id="KW-0472">Membrane</keyword>
<dbReference type="Pfam" id="PF00512">
    <property type="entry name" value="HisKA"/>
    <property type="match status" value="1"/>
</dbReference>
<evidence type="ECO:0000256" key="5">
    <source>
        <dbReference type="ARBA" id="ARBA00022777"/>
    </source>
</evidence>
<gene>
    <name evidence="10" type="ORF">B7Y86_02155</name>
</gene>
<keyword evidence="7" id="KW-0812">Transmembrane</keyword>
<dbReference type="SUPFAM" id="SSF47384">
    <property type="entry name" value="Homodimeric domain of signal transducing histidine kinase"/>
    <property type="match status" value="1"/>
</dbReference>
<feature type="domain" description="Response regulatory" evidence="9">
    <location>
        <begin position="462"/>
        <end position="576"/>
    </location>
</feature>
<evidence type="ECO:0000256" key="7">
    <source>
        <dbReference type="SAM" id="Phobius"/>
    </source>
</evidence>
<evidence type="ECO:0000256" key="1">
    <source>
        <dbReference type="ARBA" id="ARBA00000085"/>
    </source>
</evidence>
<protein>
    <recommendedName>
        <fullName evidence="2">histidine kinase</fullName>
        <ecNumber evidence="2">2.7.13.3</ecNumber>
    </recommendedName>
</protein>
<keyword evidence="4" id="KW-0808">Transferase</keyword>
<dbReference type="InterPro" id="IPR036097">
    <property type="entry name" value="HisK_dim/P_sf"/>
</dbReference>
<dbReference type="PANTHER" id="PTHR43047:SF66">
    <property type="entry name" value="HISKA"/>
    <property type="match status" value="1"/>
</dbReference>
<feature type="transmembrane region" description="Helical" evidence="7">
    <location>
        <begin position="105"/>
        <end position="124"/>
    </location>
</feature>
<evidence type="ECO:0000256" key="2">
    <source>
        <dbReference type="ARBA" id="ARBA00012438"/>
    </source>
</evidence>
<sequence>MVRNSDYVRAYAGRYRAIFPVRIAFIVAFCILAVWILDWTWAANFAVCQLGLYALLWSVVERARLHPETPGAFVALKRWTETIALTLALHTSGYILMLLTHHPQYLRHALLLIIGNLMVGALQVHISRRSFAAAVVPPIIAFAFIVWKRVHWDPALLASIVMFVAGVIGAGWRQLESDRQTVELQVDLIQRSRALETALTEAEADRARADRANMAKSRFLAMISHDVRTPLSIIMGVVEMLKRKKRARAETELVADMSDAGAILLRLLNGALDLSRIESGQVDVRLAPVDVRAGIEGIGRVWRHRAGELSLDLQVDCEGDPADFRVLADAGRIEQVVINLLSNALKMTPKGTVRLRARARAANDDATILDIEVEDQGPGVPEDQHARIFEPFEQLDDGRAAGGAGLGLAICRSSVEAMGGTLGVRTAEGGGAVFWFQITAQRADPVVQAVAPAFAPSKGRLSVLAADDHPANRKLLALFLGQLEVETTLVENGAEAVEAAAAHSYDLILMDVMMPVMDGVAALQAIRATGASVPIHMLTANVFEEDVARYMAAGADGVLRKPIEIPALHAVLARVSEANAPPLLMAS</sequence>
<feature type="domain" description="Histidine kinase" evidence="8">
    <location>
        <begin position="222"/>
        <end position="442"/>
    </location>
</feature>
<dbReference type="SMART" id="SM00448">
    <property type="entry name" value="REC"/>
    <property type="match status" value="1"/>
</dbReference>
<evidence type="ECO:0000259" key="9">
    <source>
        <dbReference type="PROSITE" id="PS50110"/>
    </source>
</evidence>
<dbReference type="Proteomes" id="UP000216147">
    <property type="component" value="Unassembled WGS sequence"/>
</dbReference>
<dbReference type="InterPro" id="IPR003594">
    <property type="entry name" value="HATPase_dom"/>
</dbReference>
<feature type="transmembrane region" description="Helical" evidence="7">
    <location>
        <begin position="131"/>
        <end position="148"/>
    </location>
</feature>
<evidence type="ECO:0000256" key="6">
    <source>
        <dbReference type="PROSITE-ProRule" id="PRU00169"/>
    </source>
</evidence>
<dbReference type="Pfam" id="PF02518">
    <property type="entry name" value="HATPase_c"/>
    <property type="match status" value="1"/>
</dbReference>
<dbReference type="EC" id="2.7.13.3" evidence="2"/>
<feature type="transmembrane region" description="Helical" evidence="7">
    <location>
        <begin position="81"/>
        <end position="99"/>
    </location>
</feature>
<keyword evidence="5 10" id="KW-0418">Kinase</keyword>
<feature type="modified residue" description="4-aspartylphosphate" evidence="6">
    <location>
        <position position="511"/>
    </location>
</feature>
<keyword evidence="7" id="KW-1133">Transmembrane helix</keyword>
<organism evidence="10 11">
    <name type="scientific">Brevundimonas subvibrioides</name>
    <dbReference type="NCBI Taxonomy" id="74313"/>
    <lineage>
        <taxon>Bacteria</taxon>
        <taxon>Pseudomonadati</taxon>
        <taxon>Pseudomonadota</taxon>
        <taxon>Alphaproteobacteria</taxon>
        <taxon>Caulobacterales</taxon>
        <taxon>Caulobacteraceae</taxon>
        <taxon>Brevundimonas</taxon>
    </lineage>
</organism>
<dbReference type="EMBL" id="NCEQ01000002">
    <property type="protein sequence ID" value="OYX58513.1"/>
    <property type="molecule type" value="Genomic_DNA"/>
</dbReference>
<dbReference type="Gene3D" id="3.30.565.10">
    <property type="entry name" value="Histidine kinase-like ATPase, C-terminal domain"/>
    <property type="match status" value="1"/>
</dbReference>
<feature type="transmembrane region" description="Helical" evidence="7">
    <location>
        <begin position="154"/>
        <end position="172"/>
    </location>
</feature>
<dbReference type="GO" id="GO:0000155">
    <property type="term" value="F:phosphorelay sensor kinase activity"/>
    <property type="evidence" value="ECO:0007669"/>
    <property type="project" value="InterPro"/>
</dbReference>
<dbReference type="PANTHER" id="PTHR43047">
    <property type="entry name" value="TWO-COMPONENT HISTIDINE PROTEIN KINASE"/>
    <property type="match status" value="1"/>
</dbReference>
<comment type="catalytic activity">
    <reaction evidence="1">
        <text>ATP + protein L-histidine = ADP + protein N-phospho-L-histidine.</text>
        <dbReference type="EC" id="2.7.13.3"/>
    </reaction>
</comment>
<dbReference type="InterPro" id="IPR003661">
    <property type="entry name" value="HisK_dim/P_dom"/>
</dbReference>
<dbReference type="InterPro" id="IPR036890">
    <property type="entry name" value="HATPase_C_sf"/>
</dbReference>
<dbReference type="AlphaFoldDB" id="A0A258HQ99"/>
<dbReference type="InterPro" id="IPR011006">
    <property type="entry name" value="CheY-like_superfamily"/>
</dbReference>
<feature type="transmembrane region" description="Helical" evidence="7">
    <location>
        <begin position="21"/>
        <end position="37"/>
    </location>
</feature>
<accession>A0A258HQ99</accession>
<name>A0A258HQ99_9CAUL</name>
<dbReference type="SMART" id="SM00387">
    <property type="entry name" value="HATPase_c"/>
    <property type="match status" value="1"/>
</dbReference>
<dbReference type="InterPro" id="IPR001789">
    <property type="entry name" value="Sig_transdc_resp-reg_receiver"/>
</dbReference>